<evidence type="ECO:0000256" key="1">
    <source>
        <dbReference type="ARBA" id="ARBA00004141"/>
    </source>
</evidence>
<evidence type="ECO:0000259" key="7">
    <source>
        <dbReference type="Pfam" id="PF01578"/>
    </source>
</evidence>
<dbReference type="InterPro" id="IPR002541">
    <property type="entry name" value="Cyt_c_assembly"/>
</dbReference>
<keyword evidence="10" id="KW-1185">Reference proteome</keyword>
<feature type="transmembrane region" description="Helical" evidence="6">
    <location>
        <begin position="300"/>
        <end position="320"/>
    </location>
</feature>
<organism evidence="8 10">
    <name type="scientific">Corynebacterium kutscheri</name>
    <dbReference type="NCBI Taxonomy" id="35755"/>
    <lineage>
        <taxon>Bacteria</taxon>
        <taxon>Bacillati</taxon>
        <taxon>Actinomycetota</taxon>
        <taxon>Actinomycetes</taxon>
        <taxon>Mycobacteriales</taxon>
        <taxon>Corynebacteriaceae</taxon>
        <taxon>Corynebacterium</taxon>
    </lineage>
</organism>
<dbReference type="GO" id="GO:0005886">
    <property type="term" value="C:plasma membrane"/>
    <property type="evidence" value="ECO:0007669"/>
    <property type="project" value="TreeGrafter"/>
</dbReference>
<dbReference type="OrthoDB" id="9814290at2"/>
<evidence type="ECO:0000313" key="8">
    <source>
        <dbReference type="EMBL" id="AKE40495.1"/>
    </source>
</evidence>
<dbReference type="InterPro" id="IPR045062">
    <property type="entry name" value="Cyt_c_biogenesis_CcsA/CcmC"/>
</dbReference>
<dbReference type="STRING" id="35755.UL82_01315"/>
<feature type="transmembrane region" description="Helical" evidence="6">
    <location>
        <begin position="13"/>
        <end position="34"/>
    </location>
</feature>
<dbReference type="HOGENOM" id="CLU_049710_0_1_11"/>
<keyword evidence="4 6" id="KW-1133">Transmembrane helix</keyword>
<dbReference type="GO" id="GO:0020037">
    <property type="term" value="F:heme binding"/>
    <property type="evidence" value="ECO:0007669"/>
    <property type="project" value="InterPro"/>
</dbReference>
<feature type="transmembrane region" description="Helical" evidence="6">
    <location>
        <begin position="234"/>
        <end position="255"/>
    </location>
</feature>
<feature type="transmembrane region" description="Helical" evidence="6">
    <location>
        <begin position="120"/>
        <end position="137"/>
    </location>
</feature>
<sequence length="330" mass="36403">MNVNSNLAQLSDWAFASALVIYFIALILSIIYYMKARTLIDTQREQMEINQEVLVHTDSAGPTMQTSNAQERIVEKEASAEKFAGMTQTMVWLGVLVHLASVILRALSASRFPFGNLYEYILVITVLTMIVAAIYLVRRDLRIMWTWVLTPVLALLLVGGTKLYADSAPLVPALKSNWLSIHVSTVATGASIGIISGIASVLYLLRMYQPVGQEHGSLGSLIKPLPSAKILDMVAYRTAILAVPIFGLGIVLGAIWAEAAWGRYWNWDPKETGSFITWILYAAYLHARATAGWRNIKAAWINIFALATMLFNIIVINTLVSGLHSYAGLN</sequence>
<feature type="transmembrane region" description="Helical" evidence="6">
    <location>
        <begin position="275"/>
        <end position="293"/>
    </location>
</feature>
<dbReference type="RefSeq" id="WP_046438592.1">
    <property type="nucleotide sequence ID" value="NZ_CP011312.1"/>
</dbReference>
<feature type="transmembrane region" description="Helical" evidence="6">
    <location>
        <begin position="185"/>
        <end position="205"/>
    </location>
</feature>
<keyword evidence="2 6" id="KW-0812">Transmembrane</keyword>
<dbReference type="AlphaFoldDB" id="A0A0F6QZ35"/>
<keyword evidence="5 6" id="KW-0472">Membrane</keyword>
<evidence type="ECO:0000256" key="4">
    <source>
        <dbReference type="ARBA" id="ARBA00022989"/>
    </source>
</evidence>
<gene>
    <name evidence="8" type="primary">ccsA1</name>
    <name evidence="9" type="ORF">NCTC949_00426</name>
    <name evidence="8" type="ORF">UL82_01315</name>
</gene>
<feature type="transmembrane region" description="Helical" evidence="6">
    <location>
        <begin position="144"/>
        <end position="165"/>
    </location>
</feature>
<dbReference type="GO" id="GO:0017004">
    <property type="term" value="P:cytochrome complex assembly"/>
    <property type="evidence" value="ECO:0007669"/>
    <property type="project" value="UniProtKB-KW"/>
</dbReference>
<evidence type="ECO:0000313" key="10">
    <source>
        <dbReference type="Proteomes" id="UP000033457"/>
    </source>
</evidence>
<dbReference type="PANTHER" id="PTHR30071">
    <property type="entry name" value="HEME EXPORTER PROTEIN C"/>
    <property type="match status" value="1"/>
</dbReference>
<accession>A0A0F6QZ35</accession>
<evidence type="ECO:0000313" key="9">
    <source>
        <dbReference type="EMBL" id="VEH05089.1"/>
    </source>
</evidence>
<protein>
    <submittedName>
        <fullName evidence="9">Cytochrome c biogenesis protein</fullName>
    </submittedName>
    <submittedName>
        <fullName evidence="8">Cytochrome c-type biogenesis protein CcsB</fullName>
    </submittedName>
</protein>
<name>A0A0F6QZ35_9CORY</name>
<evidence type="ECO:0000256" key="5">
    <source>
        <dbReference type="ARBA" id="ARBA00023136"/>
    </source>
</evidence>
<feature type="domain" description="Cytochrome c assembly protein" evidence="7">
    <location>
        <begin position="115"/>
        <end position="324"/>
    </location>
</feature>
<dbReference type="PANTHER" id="PTHR30071:SF1">
    <property type="entry name" value="CYTOCHROME B_B6 PROTEIN-RELATED"/>
    <property type="match status" value="1"/>
</dbReference>
<dbReference type="InterPro" id="IPR017562">
    <property type="entry name" value="Cyt_c_biogenesis_CcsA"/>
</dbReference>
<evidence type="ECO:0000256" key="3">
    <source>
        <dbReference type="ARBA" id="ARBA00022748"/>
    </source>
</evidence>
<evidence type="ECO:0000256" key="6">
    <source>
        <dbReference type="SAM" id="Phobius"/>
    </source>
</evidence>
<comment type="subcellular location">
    <subcellularLocation>
        <location evidence="1">Membrane</location>
        <topology evidence="1">Multi-pass membrane protein</topology>
    </subcellularLocation>
</comment>
<dbReference type="KEGG" id="cku:UL82_01315"/>
<reference evidence="9 11" key="2">
    <citation type="submission" date="2018-12" db="EMBL/GenBank/DDBJ databases">
        <authorList>
            <consortium name="Pathogen Informatics"/>
        </authorList>
    </citation>
    <scope>NUCLEOTIDE SEQUENCE [LARGE SCALE GENOMIC DNA]</scope>
    <source>
        <strain evidence="9 11">NCTC949</strain>
    </source>
</reference>
<dbReference type="NCBIfam" id="TIGR03144">
    <property type="entry name" value="cytochr_II_ccsB"/>
    <property type="match status" value="1"/>
</dbReference>
<proteinExistence type="predicted"/>
<evidence type="ECO:0000256" key="2">
    <source>
        <dbReference type="ARBA" id="ARBA00022692"/>
    </source>
</evidence>
<dbReference type="Proteomes" id="UP000271380">
    <property type="component" value="Chromosome"/>
</dbReference>
<keyword evidence="3" id="KW-0201">Cytochrome c-type biogenesis</keyword>
<dbReference type="Pfam" id="PF01578">
    <property type="entry name" value="Cytochrom_C_asm"/>
    <property type="match status" value="1"/>
</dbReference>
<dbReference type="Proteomes" id="UP000033457">
    <property type="component" value="Chromosome"/>
</dbReference>
<dbReference type="EMBL" id="CP011312">
    <property type="protein sequence ID" value="AKE40495.1"/>
    <property type="molecule type" value="Genomic_DNA"/>
</dbReference>
<evidence type="ECO:0000313" key="11">
    <source>
        <dbReference type="Proteomes" id="UP000271380"/>
    </source>
</evidence>
<reference evidence="8 10" key="1">
    <citation type="journal article" date="2015" name="Genome Announc.">
        <title>Complete Genome Sequence of Corynebacterium kutscheri DSM 20755, a Corynebacterial Type Strain with Remarkably Low G+C Content of Chromosomal DNA.</title>
        <authorList>
            <person name="Ruckert C."/>
            <person name="Albersmeier A."/>
            <person name="Winkler A."/>
            <person name="Tauch A."/>
        </authorList>
    </citation>
    <scope>NUCLEOTIDE SEQUENCE [LARGE SCALE GENOMIC DNA]</scope>
    <source>
        <strain evidence="8 10">DSM 20755</strain>
    </source>
</reference>
<feature type="transmembrane region" description="Helical" evidence="6">
    <location>
        <begin position="90"/>
        <end position="108"/>
    </location>
</feature>
<dbReference type="EMBL" id="LR134377">
    <property type="protein sequence ID" value="VEH05089.1"/>
    <property type="molecule type" value="Genomic_DNA"/>
</dbReference>